<dbReference type="Proteomes" id="UP000187203">
    <property type="component" value="Unassembled WGS sequence"/>
</dbReference>
<organism evidence="1 2">
    <name type="scientific">Corchorus olitorius</name>
    <dbReference type="NCBI Taxonomy" id="93759"/>
    <lineage>
        <taxon>Eukaryota</taxon>
        <taxon>Viridiplantae</taxon>
        <taxon>Streptophyta</taxon>
        <taxon>Embryophyta</taxon>
        <taxon>Tracheophyta</taxon>
        <taxon>Spermatophyta</taxon>
        <taxon>Magnoliopsida</taxon>
        <taxon>eudicotyledons</taxon>
        <taxon>Gunneridae</taxon>
        <taxon>Pentapetalae</taxon>
        <taxon>rosids</taxon>
        <taxon>malvids</taxon>
        <taxon>Malvales</taxon>
        <taxon>Malvaceae</taxon>
        <taxon>Grewioideae</taxon>
        <taxon>Apeibeae</taxon>
        <taxon>Corchorus</taxon>
    </lineage>
</organism>
<sequence length="33" mass="3535">MTVFGIFGGKTWKQGVKEVVKGMIDGSKCKAGF</sequence>
<comment type="caution">
    <text evidence="1">The sequence shown here is derived from an EMBL/GenBank/DDBJ whole genome shotgun (WGS) entry which is preliminary data.</text>
</comment>
<dbReference type="AlphaFoldDB" id="A0A1R3KTF4"/>
<dbReference type="EMBL" id="AWUE01011935">
    <property type="protein sequence ID" value="OMP10318.1"/>
    <property type="molecule type" value="Genomic_DNA"/>
</dbReference>
<keyword evidence="2" id="KW-1185">Reference proteome</keyword>
<evidence type="ECO:0000313" key="2">
    <source>
        <dbReference type="Proteomes" id="UP000187203"/>
    </source>
</evidence>
<gene>
    <name evidence="1" type="ORF">COLO4_04624</name>
</gene>
<reference evidence="2" key="1">
    <citation type="submission" date="2013-09" db="EMBL/GenBank/DDBJ databases">
        <title>Corchorus olitorius genome sequencing.</title>
        <authorList>
            <person name="Alam M."/>
            <person name="Haque M.S."/>
            <person name="Islam M.S."/>
            <person name="Emdad E.M."/>
            <person name="Islam M.M."/>
            <person name="Ahmed B."/>
            <person name="Halim A."/>
            <person name="Hossen Q.M.M."/>
            <person name="Hossain M.Z."/>
            <person name="Ahmed R."/>
            <person name="Khan M.M."/>
            <person name="Islam R."/>
            <person name="Rashid M.M."/>
            <person name="Khan S.A."/>
            <person name="Rahman M.S."/>
            <person name="Alam M."/>
            <person name="Yahiya A.S."/>
            <person name="Khan M.S."/>
            <person name="Azam M.S."/>
            <person name="Haque T."/>
            <person name="Lashkar M.Z.H."/>
            <person name="Akhand A.I."/>
            <person name="Morshed G."/>
            <person name="Roy S."/>
            <person name="Uddin K.S."/>
            <person name="Rabeya T."/>
            <person name="Hossain A.S."/>
            <person name="Chowdhury A."/>
            <person name="Snigdha A.R."/>
            <person name="Mortoza M.S."/>
            <person name="Matin S.A."/>
            <person name="Hoque S.M.E."/>
            <person name="Islam M.K."/>
            <person name="Roy D.K."/>
            <person name="Haider R."/>
            <person name="Moosa M.M."/>
            <person name="Elias S.M."/>
            <person name="Hasan A.M."/>
            <person name="Jahan S."/>
            <person name="Shafiuddin M."/>
            <person name="Mahmood N."/>
            <person name="Shommy N.S."/>
        </authorList>
    </citation>
    <scope>NUCLEOTIDE SEQUENCE [LARGE SCALE GENOMIC DNA]</scope>
    <source>
        <strain evidence="2">cv. O-4</strain>
    </source>
</reference>
<protein>
    <submittedName>
        <fullName evidence="1">Uncharacterized protein</fullName>
    </submittedName>
</protein>
<evidence type="ECO:0000313" key="1">
    <source>
        <dbReference type="EMBL" id="OMP10318.1"/>
    </source>
</evidence>
<proteinExistence type="predicted"/>
<accession>A0A1R3KTF4</accession>
<name>A0A1R3KTF4_9ROSI</name>